<feature type="transmembrane region" description="Helical" evidence="6">
    <location>
        <begin position="238"/>
        <end position="256"/>
    </location>
</feature>
<dbReference type="Pfam" id="PF07690">
    <property type="entry name" value="MFS_1"/>
    <property type="match status" value="1"/>
</dbReference>
<evidence type="ECO:0000256" key="5">
    <source>
        <dbReference type="ARBA" id="ARBA00023136"/>
    </source>
</evidence>
<dbReference type="InterPro" id="IPR036259">
    <property type="entry name" value="MFS_trans_sf"/>
</dbReference>
<dbReference type="AlphaFoldDB" id="A0A7G1QB37"/>
<protein>
    <submittedName>
        <fullName evidence="7">Putative Multidrug resistance protein B</fullName>
    </submittedName>
</protein>
<proteinExistence type="predicted"/>
<organism evidence="7 8">
    <name type="scientific">Candidatus Nitrosacidococcus tergens</name>
    <dbReference type="NCBI Taxonomy" id="553981"/>
    <lineage>
        <taxon>Bacteria</taxon>
        <taxon>Pseudomonadati</taxon>
        <taxon>Pseudomonadota</taxon>
        <taxon>Gammaproteobacteria</taxon>
        <taxon>Chromatiales</taxon>
        <taxon>Chromatiaceae</taxon>
        <taxon>Candidatus Nitrosacidococcus</taxon>
    </lineage>
</organism>
<keyword evidence="2" id="KW-0813">Transport</keyword>
<feature type="transmembrane region" description="Helical" evidence="6">
    <location>
        <begin position="146"/>
        <end position="163"/>
    </location>
</feature>
<dbReference type="PANTHER" id="PTHR42718:SF9">
    <property type="entry name" value="MAJOR FACILITATOR SUPERFAMILY MULTIDRUG TRANSPORTER MFSC"/>
    <property type="match status" value="1"/>
</dbReference>
<feature type="transmembrane region" description="Helical" evidence="6">
    <location>
        <begin position="481"/>
        <end position="507"/>
    </location>
</feature>
<dbReference type="GO" id="GO:0016020">
    <property type="term" value="C:membrane"/>
    <property type="evidence" value="ECO:0007669"/>
    <property type="project" value="UniProtKB-SubCell"/>
</dbReference>
<sequence>MAKLTAIFSRRLRGWRFVLFNFALGLGNISAAFMAPTYLAIEPHTAGDLEGTFVSFVIWSQTYFFLAMTLGFPVGRVLAERYGNYRVYIVSMLILAVACYFCAISPGYLEFMYSRILLGLCAGISLLLGQELMLNEYPARSKITGVIIWGILSVMLFGMGPPIGGWLADEVNWRYLFYINGFIALIPAGLIGALLYDRGFHRVYRPFDFVGFLLFAALAYGIQALINMGNDFDWFESPFLRRVLLLTLIIFPYFIIWTSGQRHPLIDLSLFKRRTFVIGLIGVSIGFFAAQGLFSYLTLRLQTIMGYTSTLAGQEIFPLLLLTVPAAVGVALFSKYVDPRLLASLSLLGFAATCYWLGMYDQPGWYEQTFWPVFFMGIFFFSYMGPLTAIALRGLSNVQLIRAAETINMFRIAFGGLGIVSDGIIEYRRTPYHQLHLANHFGGRQYASYDVLEQFSEKLDKLGLDQVSIIARAGRLIHEEAGVLTVADAFLLGSFTLLGLATLVWFVPANKPPIIPPTPIQEELLEEKIETAEVTD</sequence>
<name>A0A7G1QB37_9GAMM</name>
<dbReference type="PANTHER" id="PTHR42718">
    <property type="entry name" value="MAJOR FACILITATOR SUPERFAMILY MULTIDRUG TRANSPORTER MFSC"/>
    <property type="match status" value="1"/>
</dbReference>
<evidence type="ECO:0000256" key="2">
    <source>
        <dbReference type="ARBA" id="ARBA00022448"/>
    </source>
</evidence>
<dbReference type="GO" id="GO:0022857">
    <property type="term" value="F:transmembrane transporter activity"/>
    <property type="evidence" value="ECO:0007669"/>
    <property type="project" value="InterPro"/>
</dbReference>
<feature type="transmembrane region" description="Helical" evidence="6">
    <location>
        <begin position="207"/>
        <end position="226"/>
    </location>
</feature>
<dbReference type="RefSeq" id="WP_197743883.1">
    <property type="nucleotide sequence ID" value="NZ_LR778175.1"/>
</dbReference>
<feature type="transmembrane region" description="Helical" evidence="6">
    <location>
        <begin position="175"/>
        <end position="195"/>
    </location>
</feature>
<keyword evidence="4 6" id="KW-1133">Transmembrane helix</keyword>
<dbReference type="Proteomes" id="UP000516072">
    <property type="component" value="Chromosome"/>
</dbReference>
<feature type="transmembrane region" description="Helical" evidence="6">
    <location>
        <begin position="53"/>
        <end position="75"/>
    </location>
</feature>
<feature type="transmembrane region" description="Helical" evidence="6">
    <location>
        <begin position="276"/>
        <end position="296"/>
    </location>
</feature>
<dbReference type="SUPFAM" id="SSF103473">
    <property type="entry name" value="MFS general substrate transporter"/>
    <property type="match status" value="1"/>
</dbReference>
<keyword evidence="5 6" id="KW-0472">Membrane</keyword>
<evidence type="ECO:0000313" key="7">
    <source>
        <dbReference type="EMBL" id="CAB1276432.1"/>
    </source>
</evidence>
<evidence type="ECO:0000256" key="6">
    <source>
        <dbReference type="SAM" id="Phobius"/>
    </source>
</evidence>
<accession>A0A7G1QB37</accession>
<gene>
    <name evidence="7" type="ORF">NSCAC_1169</name>
</gene>
<reference evidence="7 8" key="1">
    <citation type="submission" date="2020-03" db="EMBL/GenBank/DDBJ databases">
        <authorList>
            <person name="Picone N."/>
        </authorList>
    </citation>
    <scope>NUCLEOTIDE SEQUENCE [LARGE SCALE GENOMIC DNA]</scope>
    <source>
        <strain evidence="7">NSCAC1</strain>
    </source>
</reference>
<dbReference type="EMBL" id="LR778175">
    <property type="protein sequence ID" value="CAB1276432.1"/>
    <property type="molecule type" value="Genomic_DNA"/>
</dbReference>
<dbReference type="InterPro" id="IPR011701">
    <property type="entry name" value="MFS"/>
</dbReference>
<keyword evidence="3 6" id="KW-0812">Transmembrane</keyword>
<comment type="subcellular location">
    <subcellularLocation>
        <location evidence="1">Membrane</location>
        <topology evidence="1">Multi-pass membrane protein</topology>
    </subcellularLocation>
</comment>
<evidence type="ECO:0000256" key="1">
    <source>
        <dbReference type="ARBA" id="ARBA00004141"/>
    </source>
</evidence>
<evidence type="ECO:0000256" key="3">
    <source>
        <dbReference type="ARBA" id="ARBA00022692"/>
    </source>
</evidence>
<feature type="transmembrane region" description="Helical" evidence="6">
    <location>
        <begin position="87"/>
        <end position="109"/>
    </location>
</feature>
<feature type="transmembrane region" description="Helical" evidence="6">
    <location>
        <begin position="341"/>
        <end position="358"/>
    </location>
</feature>
<dbReference type="KEGG" id="ntg:NSCAC_1169"/>
<feature type="transmembrane region" description="Helical" evidence="6">
    <location>
        <begin position="316"/>
        <end position="334"/>
    </location>
</feature>
<evidence type="ECO:0000256" key="4">
    <source>
        <dbReference type="ARBA" id="ARBA00022989"/>
    </source>
</evidence>
<feature type="transmembrane region" description="Helical" evidence="6">
    <location>
        <begin position="370"/>
        <end position="392"/>
    </location>
</feature>
<dbReference type="Gene3D" id="1.20.1250.20">
    <property type="entry name" value="MFS general substrate transporter like domains"/>
    <property type="match status" value="1"/>
</dbReference>
<feature type="transmembrane region" description="Helical" evidence="6">
    <location>
        <begin position="18"/>
        <end position="41"/>
    </location>
</feature>
<evidence type="ECO:0000313" key="8">
    <source>
        <dbReference type="Proteomes" id="UP000516072"/>
    </source>
</evidence>
<keyword evidence="8" id="KW-1185">Reference proteome</keyword>
<feature type="transmembrane region" description="Helical" evidence="6">
    <location>
        <begin position="115"/>
        <end position="134"/>
    </location>
</feature>